<keyword evidence="3" id="KW-1185">Reference proteome</keyword>
<feature type="chain" id="PRO_5046430582" description="DUF4136 domain-containing protein" evidence="1">
    <location>
        <begin position="19"/>
        <end position="172"/>
    </location>
</feature>
<evidence type="ECO:0000313" key="2">
    <source>
        <dbReference type="EMBL" id="MDK9581015.1"/>
    </source>
</evidence>
<dbReference type="EMBL" id="JASSPP010000010">
    <property type="protein sequence ID" value="MDK9581015.1"/>
    <property type="molecule type" value="Genomic_DNA"/>
</dbReference>
<dbReference type="RefSeq" id="WP_066729586.1">
    <property type="nucleotide sequence ID" value="NZ_CAMPUK010000002.1"/>
</dbReference>
<evidence type="ECO:0000256" key="1">
    <source>
        <dbReference type="SAM" id="SignalP"/>
    </source>
</evidence>
<protein>
    <recommendedName>
        <fullName evidence="4">DUF4136 domain-containing protein</fullName>
    </recommendedName>
</protein>
<organism evidence="2 3">
    <name type="scientific">Sneathia sanguinegens</name>
    <dbReference type="NCBI Taxonomy" id="40543"/>
    <lineage>
        <taxon>Bacteria</taxon>
        <taxon>Fusobacteriati</taxon>
        <taxon>Fusobacteriota</taxon>
        <taxon>Fusobacteriia</taxon>
        <taxon>Fusobacteriales</taxon>
        <taxon>Leptotrichiaceae</taxon>
        <taxon>Sneathia</taxon>
    </lineage>
</organism>
<evidence type="ECO:0008006" key="4">
    <source>
        <dbReference type="Google" id="ProtNLM"/>
    </source>
</evidence>
<evidence type="ECO:0000313" key="3">
    <source>
        <dbReference type="Proteomes" id="UP001225134"/>
    </source>
</evidence>
<comment type="caution">
    <text evidence="2">The sequence shown here is derived from an EMBL/GenBank/DDBJ whole genome shotgun (WGS) entry which is preliminary data.</text>
</comment>
<name>A0ABT7HKF9_9FUSO</name>
<keyword evidence="1" id="KW-0732">Signal</keyword>
<feature type="signal peptide" evidence="1">
    <location>
        <begin position="1"/>
        <end position="18"/>
    </location>
</feature>
<accession>A0ABT7HKF9</accession>
<gene>
    <name evidence="2" type="ORF">QQA45_05840</name>
</gene>
<sequence length="172" mass="20013">MKKYLILALVCLSANLYASKIVSKERNFFDKILISKTVEDKINGRFDYEKDLAVVSDQKFSKISSEEDAQQGLYSIITSYAYEDLKEYLNRANLVGPGFNEYQMSIFSKDVANKVINQELYTVAGVWQDTKTKNYYTLLKIEKSKIEQYDKEIFKERLAKIIQELKKLKEGI</sequence>
<dbReference type="Proteomes" id="UP001225134">
    <property type="component" value="Unassembled WGS sequence"/>
</dbReference>
<reference evidence="2 3" key="1">
    <citation type="submission" date="2023-06" db="EMBL/GenBank/DDBJ databases">
        <title>Antibody response to the Sneathia vaginalis cytopathogenic toxin A during pregnancy.</title>
        <authorList>
            <person name="Mccoy Z.T."/>
            <person name="Serrano M.G."/>
            <person name="Spaine K."/>
            <person name="Edwards D.J."/>
            <person name="Buck G.A."/>
            <person name="Jefferson K."/>
        </authorList>
    </citation>
    <scope>NUCLEOTIDE SEQUENCE [LARGE SCALE GENOMIC DNA]</scope>
    <source>
        <strain evidence="2 3">CCUG 42621</strain>
    </source>
</reference>
<proteinExistence type="predicted"/>